<gene>
    <name evidence="5" type="ORF">MHEC_31350</name>
</gene>
<evidence type="ECO:0000256" key="3">
    <source>
        <dbReference type="RuleBase" id="RU000363"/>
    </source>
</evidence>
<name>A0A7R7GVL5_9MYCO</name>
<accession>A0A7R7GVL5</accession>
<dbReference type="InterPro" id="IPR057326">
    <property type="entry name" value="KR_dom"/>
</dbReference>
<dbReference type="PRINTS" id="PR00081">
    <property type="entry name" value="GDHRDH"/>
</dbReference>
<dbReference type="SUPFAM" id="SSF51735">
    <property type="entry name" value="NAD(P)-binding Rossmann-fold domains"/>
    <property type="match status" value="1"/>
</dbReference>
<dbReference type="PANTHER" id="PTHR44196:SF1">
    <property type="entry name" value="DEHYDROGENASE_REDUCTASE SDR FAMILY MEMBER 7B"/>
    <property type="match status" value="1"/>
</dbReference>
<dbReference type="InterPro" id="IPR020904">
    <property type="entry name" value="Sc_DH/Rdtase_CS"/>
</dbReference>
<keyword evidence="6" id="KW-1185">Reference proteome</keyword>
<organism evidence="5 6">
    <name type="scientific">Mycobacterium heckeshornense</name>
    <dbReference type="NCBI Taxonomy" id="110505"/>
    <lineage>
        <taxon>Bacteria</taxon>
        <taxon>Bacillati</taxon>
        <taxon>Actinomycetota</taxon>
        <taxon>Actinomycetes</taxon>
        <taxon>Mycobacteriales</taxon>
        <taxon>Mycobacteriaceae</taxon>
        <taxon>Mycobacterium</taxon>
    </lineage>
</organism>
<dbReference type="PROSITE" id="PS00061">
    <property type="entry name" value="ADH_SHORT"/>
    <property type="match status" value="1"/>
</dbReference>
<dbReference type="InterPro" id="IPR036291">
    <property type="entry name" value="NAD(P)-bd_dom_sf"/>
</dbReference>
<dbReference type="Proteomes" id="UP000595446">
    <property type="component" value="Chromosome"/>
</dbReference>
<dbReference type="EMBL" id="AP024237">
    <property type="protein sequence ID" value="BCO36702.1"/>
    <property type="molecule type" value="Genomic_DNA"/>
</dbReference>
<protein>
    <submittedName>
        <fullName evidence="5">Short-chain dehydrogenase</fullName>
    </submittedName>
</protein>
<dbReference type="NCBIfam" id="NF005495">
    <property type="entry name" value="PRK07109.1"/>
    <property type="match status" value="1"/>
</dbReference>
<dbReference type="GO" id="GO:0016491">
    <property type="term" value="F:oxidoreductase activity"/>
    <property type="evidence" value="ECO:0007669"/>
    <property type="project" value="UniProtKB-KW"/>
</dbReference>
<dbReference type="Gene3D" id="3.40.50.720">
    <property type="entry name" value="NAD(P)-binding Rossmann-like Domain"/>
    <property type="match status" value="1"/>
</dbReference>
<dbReference type="AlphaFoldDB" id="A0A7R7GVL5"/>
<dbReference type="GO" id="GO:0016020">
    <property type="term" value="C:membrane"/>
    <property type="evidence" value="ECO:0007669"/>
    <property type="project" value="TreeGrafter"/>
</dbReference>
<proteinExistence type="inferred from homology"/>
<dbReference type="InterPro" id="IPR002347">
    <property type="entry name" value="SDR_fam"/>
</dbReference>
<evidence type="ECO:0000313" key="6">
    <source>
        <dbReference type="Proteomes" id="UP000595446"/>
    </source>
</evidence>
<evidence type="ECO:0000259" key="4">
    <source>
        <dbReference type="SMART" id="SM00822"/>
    </source>
</evidence>
<evidence type="ECO:0000256" key="1">
    <source>
        <dbReference type="ARBA" id="ARBA00006484"/>
    </source>
</evidence>
<dbReference type="Pfam" id="PF00106">
    <property type="entry name" value="adh_short"/>
    <property type="match status" value="1"/>
</dbReference>
<evidence type="ECO:0000256" key="2">
    <source>
        <dbReference type="ARBA" id="ARBA00023002"/>
    </source>
</evidence>
<dbReference type="SMART" id="SM00822">
    <property type="entry name" value="PKS_KR"/>
    <property type="match status" value="1"/>
</dbReference>
<keyword evidence="2" id="KW-0560">Oxidoreductase</keyword>
<sequence length="349" mass="37587">MAINSTRRVVVVTGASAGIGRATARLLGQRRACVGLLARGETGLRAAAAEIEAAGGEALAIPTDVSEYGAVDQAAGRVEERFGPIDAWINVAFTSVFAPFTEIDPDEFRRVTEVTYLGYVYGTMAALKRMRPRDSGVIVQVGSALGARSIPLQSAYCGAKHAVNGFTESLRTELMHEGSNIRVTVVQMPAVNTPQFSWVLSRLSKHPQPVPPIYQPEVAARGVIHALDHPHRKQYWLGASTVATISGQRLAPALLDRYLARTGYSSQQTDQPISSGRPANLWAPLDGAGGRDFGARGVFDDRSRAHSPQFWATRHRRSLAGATLMAGALAVSDWGRRRVQRRRVGGSPP</sequence>
<dbReference type="PANTHER" id="PTHR44196">
    <property type="entry name" value="DEHYDROGENASE/REDUCTASE SDR FAMILY MEMBER 7B"/>
    <property type="match status" value="1"/>
</dbReference>
<reference evidence="5 6" key="1">
    <citation type="submission" date="2020-12" db="EMBL/GenBank/DDBJ databases">
        <title>Complete genome sequence of Mycobacterium heckeshornense JCM 15655T, closely related to a pathogenic non-tuberculous mycobacterial species Mycobacterium xenopi.</title>
        <authorList>
            <person name="Yoshida M."/>
            <person name="Fukano H."/>
            <person name="Asakura T."/>
            <person name="Suzuki M."/>
            <person name="Hoshino Y."/>
        </authorList>
    </citation>
    <scope>NUCLEOTIDE SEQUENCE [LARGE SCALE GENOMIC DNA]</scope>
    <source>
        <strain evidence="5 6">JCM 15655</strain>
    </source>
</reference>
<comment type="similarity">
    <text evidence="1 3">Belongs to the short-chain dehydrogenases/reductases (SDR) family.</text>
</comment>
<evidence type="ECO:0000313" key="5">
    <source>
        <dbReference type="EMBL" id="BCO36702.1"/>
    </source>
</evidence>
<feature type="domain" description="Ketoreductase" evidence="4">
    <location>
        <begin position="8"/>
        <end position="184"/>
    </location>
</feature>
<dbReference type="PRINTS" id="PR00080">
    <property type="entry name" value="SDRFAMILY"/>
</dbReference>